<gene>
    <name evidence="10" type="ORF">EBB79_19545</name>
</gene>
<dbReference type="GO" id="GO:0016706">
    <property type="term" value="F:2-oxoglutarate-dependent dioxygenase activity"/>
    <property type="evidence" value="ECO:0007669"/>
    <property type="project" value="UniProtKB-ARBA"/>
</dbReference>
<dbReference type="EMBL" id="CP033219">
    <property type="protein sequence ID" value="AZV79855.1"/>
    <property type="molecule type" value="Genomic_DNA"/>
</dbReference>
<dbReference type="PANTHER" id="PTHR10696:SF25">
    <property type="entry name" value="OXIDOREDUCTASE AIM17-RELATED"/>
    <property type="match status" value="1"/>
</dbReference>
<keyword evidence="4" id="KW-0479">Metal-binding</keyword>
<dbReference type="RefSeq" id="WP_127750443.1">
    <property type="nucleotide sequence ID" value="NZ_CP033219.1"/>
</dbReference>
<evidence type="ECO:0000256" key="6">
    <source>
        <dbReference type="ARBA" id="ARBA00023002"/>
    </source>
</evidence>
<dbReference type="Gene3D" id="3.30.2020.30">
    <property type="match status" value="1"/>
</dbReference>
<dbReference type="Gene3D" id="3.60.130.10">
    <property type="entry name" value="Clavaminate synthase-like"/>
    <property type="match status" value="1"/>
</dbReference>
<keyword evidence="5" id="KW-0223">Dioxygenase</keyword>
<dbReference type="AlphaFoldDB" id="A0A3T0N789"/>
<evidence type="ECO:0000256" key="2">
    <source>
        <dbReference type="ARBA" id="ARBA00001961"/>
    </source>
</evidence>
<sequence>MSTASLRPETAMVHIDWQDGTSADFPYIWLRDNDPSGFHPQTQERTSDLTSLSLDVSPVKIEANDKTLTIWWAGDTSVSAFDMTWLRRCSPGKRATDPAHTGFTHWRQDLGAEGVPRAKADDVLKSDSALQSWMVDTQVFGYSIIEGLAENTDAGMDVARRIGFLRETNFGLTFEVQSKPNPNNLAYTSIALPLHTDLTNQELPPGFQFLHCLANEAQGGGSLFCDGYAIAEDLRQQDPEAFDLLSTVSIPFRFHDENTDIRSRKKVINLDEDGQVIEICFNAHIADVLDLEPSLMARYYRAYRQYMIMTRDPAYLVTLKLKAGEMVVFDNRRVLHGREAFDPQTGFRHLHGCYVDRGEYESRLRILRRGTSNP</sequence>
<dbReference type="SUPFAM" id="SSF51197">
    <property type="entry name" value="Clavaminate synthase-like"/>
    <property type="match status" value="1"/>
</dbReference>
<evidence type="ECO:0000313" key="11">
    <source>
        <dbReference type="Proteomes" id="UP000283063"/>
    </source>
</evidence>
<dbReference type="FunFam" id="3.30.2020.30:FF:000002">
    <property type="entry name" value="Putative gamma-butyrobetaine dioxygenase"/>
    <property type="match status" value="1"/>
</dbReference>
<name>A0A3T0N789_9RHOB</name>
<evidence type="ECO:0000256" key="5">
    <source>
        <dbReference type="ARBA" id="ARBA00022964"/>
    </source>
</evidence>
<comment type="cofactor">
    <cofactor evidence="2">
        <name>L-ascorbate</name>
        <dbReference type="ChEBI" id="CHEBI:38290"/>
    </cofactor>
</comment>
<dbReference type="Proteomes" id="UP000283063">
    <property type="component" value="Chromosome"/>
</dbReference>
<dbReference type="GO" id="GO:0045329">
    <property type="term" value="P:carnitine biosynthetic process"/>
    <property type="evidence" value="ECO:0007669"/>
    <property type="project" value="TreeGrafter"/>
</dbReference>
<feature type="domain" description="TauD/TfdA-like" evidence="8">
    <location>
        <begin position="109"/>
        <end position="354"/>
    </location>
</feature>
<evidence type="ECO:0000313" key="10">
    <source>
        <dbReference type="EMBL" id="AZV79855.1"/>
    </source>
</evidence>
<reference evidence="10 11" key="1">
    <citation type="submission" date="2018-10" db="EMBL/GenBank/DDBJ databases">
        <title>Parasedimentitalea marina sp. nov., a psychrophilic bacterium isolated from deep seawater of the New Britain Trench.</title>
        <authorList>
            <person name="Cao J."/>
        </authorList>
    </citation>
    <scope>NUCLEOTIDE SEQUENCE [LARGE SCALE GENOMIC DNA]</scope>
    <source>
        <strain evidence="10 11">W43</strain>
    </source>
</reference>
<dbReference type="InterPro" id="IPR010376">
    <property type="entry name" value="GBBH-like_N"/>
</dbReference>
<dbReference type="InterPro" id="IPR003819">
    <property type="entry name" value="TauD/TfdA-like"/>
</dbReference>
<dbReference type="InterPro" id="IPR042098">
    <property type="entry name" value="TauD-like_sf"/>
</dbReference>
<comment type="cofactor">
    <cofactor evidence="1">
        <name>Fe(2+)</name>
        <dbReference type="ChEBI" id="CHEBI:29033"/>
    </cofactor>
</comment>
<feature type="domain" description="Gamma-butyrobetaine hydroxylase-like N-terminal" evidence="9">
    <location>
        <begin position="6"/>
        <end position="87"/>
    </location>
</feature>
<evidence type="ECO:0000259" key="8">
    <source>
        <dbReference type="Pfam" id="PF02668"/>
    </source>
</evidence>
<dbReference type="OrthoDB" id="979809at2"/>
<keyword evidence="7" id="KW-0408">Iron</keyword>
<organism evidence="10 11">
    <name type="scientific">Parasedimentitalea marina</name>
    <dbReference type="NCBI Taxonomy" id="2483033"/>
    <lineage>
        <taxon>Bacteria</taxon>
        <taxon>Pseudomonadati</taxon>
        <taxon>Pseudomonadota</taxon>
        <taxon>Alphaproteobacteria</taxon>
        <taxon>Rhodobacterales</taxon>
        <taxon>Paracoccaceae</taxon>
        <taxon>Parasedimentitalea</taxon>
    </lineage>
</organism>
<proteinExistence type="inferred from homology"/>
<accession>A0A3T0N789</accession>
<dbReference type="FunFam" id="3.60.130.10:FF:000001">
    <property type="entry name" value="Trimethyllysine dioxygenase, mitochondrial"/>
    <property type="match status" value="1"/>
</dbReference>
<dbReference type="Pfam" id="PF02668">
    <property type="entry name" value="TauD"/>
    <property type="match status" value="1"/>
</dbReference>
<dbReference type="InterPro" id="IPR050411">
    <property type="entry name" value="AlphaKG_dependent_hydroxylases"/>
</dbReference>
<dbReference type="GO" id="GO:0046872">
    <property type="term" value="F:metal ion binding"/>
    <property type="evidence" value="ECO:0007669"/>
    <property type="project" value="UniProtKB-KW"/>
</dbReference>
<evidence type="ECO:0000256" key="4">
    <source>
        <dbReference type="ARBA" id="ARBA00022723"/>
    </source>
</evidence>
<dbReference type="KEGG" id="sedi:EBB79_19545"/>
<evidence type="ECO:0000256" key="7">
    <source>
        <dbReference type="ARBA" id="ARBA00023004"/>
    </source>
</evidence>
<dbReference type="CDD" id="cd00250">
    <property type="entry name" value="CAS_like"/>
    <property type="match status" value="1"/>
</dbReference>
<protein>
    <submittedName>
        <fullName evidence="10">DUF971 domain-containing protein</fullName>
    </submittedName>
</protein>
<evidence type="ECO:0000256" key="1">
    <source>
        <dbReference type="ARBA" id="ARBA00001954"/>
    </source>
</evidence>
<evidence type="ECO:0000256" key="3">
    <source>
        <dbReference type="ARBA" id="ARBA00008654"/>
    </source>
</evidence>
<dbReference type="InterPro" id="IPR038492">
    <property type="entry name" value="GBBH-like_N_sf"/>
</dbReference>
<keyword evidence="6" id="KW-0560">Oxidoreductase</keyword>
<keyword evidence="11" id="KW-1185">Reference proteome</keyword>
<dbReference type="PANTHER" id="PTHR10696">
    <property type="entry name" value="GAMMA-BUTYROBETAINE HYDROXYLASE-RELATED"/>
    <property type="match status" value="1"/>
</dbReference>
<dbReference type="Pfam" id="PF06155">
    <property type="entry name" value="GBBH-like_N"/>
    <property type="match status" value="1"/>
</dbReference>
<comment type="similarity">
    <text evidence="3">Belongs to the gamma-BBH/TMLD family.</text>
</comment>
<evidence type="ECO:0000259" key="9">
    <source>
        <dbReference type="Pfam" id="PF06155"/>
    </source>
</evidence>